<protein>
    <submittedName>
        <fullName evidence="1">C2H2 and C2HC zinc fingers superfamily protein</fullName>
    </submittedName>
</protein>
<proteinExistence type="predicted"/>
<evidence type="ECO:0000313" key="1">
    <source>
        <dbReference type="EMBL" id="GER49458.1"/>
    </source>
</evidence>
<dbReference type="Proteomes" id="UP000325081">
    <property type="component" value="Unassembled WGS sequence"/>
</dbReference>
<sequence length="204" mass="21430">MVRTASTGWAPAAVSPLSITQSVPSRTAFATSVASARVGRGALTIDSSICVAVTTGFPCLNIFSIGISIPRSPLATMNASELAMMSSRALADEGEGNNVNLVRNTPLQNIVSVLIGQGGKVHNNSREIDVLSLAQESRILTTATDKPLIYIALEDHLGVQHDGAKDAGFAYGFTEIVESFLMIGVSAVREVESSYAHASLKKLL</sequence>
<dbReference type="EMBL" id="BKCP01008626">
    <property type="protein sequence ID" value="GER49458.1"/>
    <property type="molecule type" value="Genomic_DNA"/>
</dbReference>
<reference evidence="2" key="1">
    <citation type="journal article" date="2019" name="Curr. Biol.">
        <title>Genome Sequence of Striga asiatica Provides Insight into the Evolution of Plant Parasitism.</title>
        <authorList>
            <person name="Yoshida S."/>
            <person name="Kim S."/>
            <person name="Wafula E.K."/>
            <person name="Tanskanen J."/>
            <person name="Kim Y.M."/>
            <person name="Honaas L."/>
            <person name="Yang Z."/>
            <person name="Spallek T."/>
            <person name="Conn C.E."/>
            <person name="Ichihashi Y."/>
            <person name="Cheong K."/>
            <person name="Cui S."/>
            <person name="Der J.P."/>
            <person name="Gundlach H."/>
            <person name="Jiao Y."/>
            <person name="Hori C."/>
            <person name="Ishida J.K."/>
            <person name="Kasahara H."/>
            <person name="Kiba T."/>
            <person name="Kim M.S."/>
            <person name="Koo N."/>
            <person name="Laohavisit A."/>
            <person name="Lee Y.H."/>
            <person name="Lumba S."/>
            <person name="McCourt P."/>
            <person name="Mortimer J.C."/>
            <person name="Mutuku J.M."/>
            <person name="Nomura T."/>
            <person name="Sasaki-Sekimoto Y."/>
            <person name="Seto Y."/>
            <person name="Wang Y."/>
            <person name="Wakatake T."/>
            <person name="Sakakibara H."/>
            <person name="Demura T."/>
            <person name="Yamaguchi S."/>
            <person name="Yoneyama K."/>
            <person name="Manabe R.I."/>
            <person name="Nelson D.C."/>
            <person name="Schulman A.H."/>
            <person name="Timko M.P."/>
            <person name="dePamphilis C.W."/>
            <person name="Choi D."/>
            <person name="Shirasu K."/>
        </authorList>
    </citation>
    <scope>NUCLEOTIDE SEQUENCE [LARGE SCALE GENOMIC DNA]</scope>
    <source>
        <strain evidence="2">cv. UVA1</strain>
    </source>
</reference>
<keyword evidence="2" id="KW-1185">Reference proteome</keyword>
<gene>
    <name evidence="1" type="ORF">STAS_26706</name>
</gene>
<dbReference type="OrthoDB" id="7975737at2759"/>
<evidence type="ECO:0000313" key="2">
    <source>
        <dbReference type="Proteomes" id="UP000325081"/>
    </source>
</evidence>
<accession>A0A5A7QWV0</accession>
<organism evidence="1 2">
    <name type="scientific">Striga asiatica</name>
    <name type="common">Asiatic witchweed</name>
    <name type="synonym">Buchnera asiatica</name>
    <dbReference type="NCBI Taxonomy" id="4170"/>
    <lineage>
        <taxon>Eukaryota</taxon>
        <taxon>Viridiplantae</taxon>
        <taxon>Streptophyta</taxon>
        <taxon>Embryophyta</taxon>
        <taxon>Tracheophyta</taxon>
        <taxon>Spermatophyta</taxon>
        <taxon>Magnoliopsida</taxon>
        <taxon>eudicotyledons</taxon>
        <taxon>Gunneridae</taxon>
        <taxon>Pentapetalae</taxon>
        <taxon>asterids</taxon>
        <taxon>lamiids</taxon>
        <taxon>Lamiales</taxon>
        <taxon>Orobanchaceae</taxon>
        <taxon>Buchnereae</taxon>
        <taxon>Striga</taxon>
    </lineage>
</organism>
<comment type="caution">
    <text evidence="1">The sequence shown here is derived from an EMBL/GenBank/DDBJ whole genome shotgun (WGS) entry which is preliminary data.</text>
</comment>
<name>A0A5A7QWV0_STRAF</name>
<dbReference type="AlphaFoldDB" id="A0A5A7QWV0"/>